<name>A0A1D1Y1F5_9ARAE</name>
<evidence type="ECO:0000313" key="3">
    <source>
        <dbReference type="EMBL" id="JAT48477.1"/>
    </source>
</evidence>
<keyword evidence="2" id="KW-0732">Signal</keyword>
<dbReference type="PRINTS" id="PR00947">
    <property type="entry name" value="CUTICLE"/>
</dbReference>
<dbReference type="InterPro" id="IPR050468">
    <property type="entry name" value="Cuticle_Struct_Prot"/>
</dbReference>
<keyword evidence="1" id="KW-0193">Cuticle</keyword>
<feature type="non-terminal residue" evidence="3">
    <location>
        <position position="1"/>
    </location>
</feature>
<dbReference type="GO" id="GO:0062129">
    <property type="term" value="C:chitin-based extracellular matrix"/>
    <property type="evidence" value="ECO:0007669"/>
    <property type="project" value="TreeGrafter"/>
</dbReference>
<proteinExistence type="predicted"/>
<organism evidence="3">
    <name type="scientific">Anthurium amnicola</name>
    <dbReference type="NCBI Taxonomy" id="1678845"/>
    <lineage>
        <taxon>Eukaryota</taxon>
        <taxon>Viridiplantae</taxon>
        <taxon>Streptophyta</taxon>
        <taxon>Embryophyta</taxon>
        <taxon>Tracheophyta</taxon>
        <taxon>Spermatophyta</taxon>
        <taxon>Magnoliopsida</taxon>
        <taxon>Liliopsida</taxon>
        <taxon>Araceae</taxon>
        <taxon>Pothoideae</taxon>
        <taxon>Potheae</taxon>
        <taxon>Anthurium</taxon>
    </lineage>
</organism>
<sequence>AASTRSPRPGSTPSPPPTKSAIMMKIAVFVAVLVAAASAQQYQQLRAPIPILRHESQIHPDGRFQYLYETGNGIQAQAVGDQKPAGRDGPIQSIQGQFAWTSDDGTPVQISYIADENGYQPRGAALPTPPPIPEAILKSLELIARSNPQRK</sequence>
<protein>
    <submittedName>
        <fullName evidence="3">Endocuticle structural glycoprotein SgAbd-2</fullName>
    </submittedName>
</protein>
<dbReference type="InterPro" id="IPR000618">
    <property type="entry name" value="Insect_cuticle"/>
</dbReference>
<gene>
    <name evidence="3" type="primary">CUD2_7</name>
    <name evidence="3" type="ORF">g.44517</name>
</gene>
<accession>A0A1D1Y1F5</accession>
<dbReference type="PANTHER" id="PTHR10380">
    <property type="entry name" value="CUTICLE PROTEIN"/>
    <property type="match status" value="1"/>
</dbReference>
<evidence type="ECO:0000256" key="2">
    <source>
        <dbReference type="SAM" id="SignalP"/>
    </source>
</evidence>
<feature type="chain" id="PRO_5008899871" evidence="2">
    <location>
        <begin position="40"/>
        <end position="151"/>
    </location>
</feature>
<reference evidence="3" key="1">
    <citation type="submission" date="2015-07" db="EMBL/GenBank/DDBJ databases">
        <title>Transcriptome Assembly of Anthurium amnicola.</title>
        <authorList>
            <person name="Suzuki J."/>
        </authorList>
    </citation>
    <scope>NUCLEOTIDE SEQUENCE</scope>
</reference>
<dbReference type="PROSITE" id="PS51155">
    <property type="entry name" value="CHIT_BIND_RR_2"/>
    <property type="match status" value="1"/>
</dbReference>
<dbReference type="PROSITE" id="PS00233">
    <property type="entry name" value="CHIT_BIND_RR_1"/>
    <property type="match status" value="1"/>
</dbReference>
<dbReference type="AlphaFoldDB" id="A0A1D1Y1F5"/>
<evidence type="ECO:0000256" key="1">
    <source>
        <dbReference type="ARBA" id="ARBA00022460"/>
    </source>
</evidence>
<dbReference type="EMBL" id="GDJX01019459">
    <property type="protein sequence ID" value="JAT48477.1"/>
    <property type="molecule type" value="Transcribed_RNA"/>
</dbReference>
<dbReference type="Pfam" id="PF00379">
    <property type="entry name" value="Chitin_bind_4"/>
    <property type="match status" value="1"/>
</dbReference>
<dbReference type="InterPro" id="IPR031311">
    <property type="entry name" value="CHIT_BIND_RR_consensus"/>
</dbReference>
<dbReference type="PANTHER" id="PTHR10380:SF238">
    <property type="entry name" value="CUTICULAR PROTEIN 65EA-RELATED"/>
    <property type="match status" value="1"/>
</dbReference>
<feature type="signal peptide" evidence="2">
    <location>
        <begin position="1"/>
        <end position="39"/>
    </location>
</feature>